<dbReference type="PANTHER" id="PTHR36503:SF1">
    <property type="entry name" value="BLR2520 PROTEIN"/>
    <property type="match status" value="1"/>
</dbReference>
<dbReference type="PANTHER" id="PTHR36503">
    <property type="entry name" value="BLR2520 PROTEIN"/>
    <property type="match status" value="1"/>
</dbReference>
<dbReference type="EMBL" id="JBHSFQ010000007">
    <property type="protein sequence ID" value="MFC4562191.1"/>
    <property type="molecule type" value="Genomic_DNA"/>
</dbReference>
<evidence type="ECO:0000313" key="3">
    <source>
        <dbReference type="Proteomes" id="UP001595923"/>
    </source>
</evidence>
<dbReference type="SUPFAM" id="SSF54593">
    <property type="entry name" value="Glyoxalase/Bleomycin resistance protein/Dihydroxybiphenyl dioxygenase"/>
    <property type="match status" value="1"/>
</dbReference>
<sequence length="137" mass="14798">MSTKARGLYISLPIADRMRSMLFYRDAFGFELVGEPTEEDGVPEPLMFRIDQRTLLALIPADGLGWVLGDSRAPAPAGTSECLMGVAAATEQEAADLVERIRGSGGEVLAEPGHRPWGYTALCADPDGHAWQINLEP</sequence>
<name>A0ABV9DVM2_9ACTN</name>
<keyword evidence="3" id="KW-1185">Reference proteome</keyword>
<dbReference type="Gene3D" id="3.10.180.10">
    <property type="entry name" value="2,3-Dihydroxybiphenyl 1,2-Dioxygenase, domain 1"/>
    <property type="match status" value="1"/>
</dbReference>
<dbReference type="InterPro" id="IPR029068">
    <property type="entry name" value="Glyas_Bleomycin-R_OHBP_Dase"/>
</dbReference>
<feature type="domain" description="VOC" evidence="1">
    <location>
        <begin position="6"/>
        <end position="136"/>
    </location>
</feature>
<accession>A0ABV9DVM2</accession>
<reference evidence="3" key="1">
    <citation type="journal article" date="2019" name="Int. J. Syst. Evol. Microbiol.">
        <title>The Global Catalogue of Microorganisms (GCM) 10K type strain sequencing project: providing services to taxonomists for standard genome sequencing and annotation.</title>
        <authorList>
            <consortium name="The Broad Institute Genomics Platform"/>
            <consortium name="The Broad Institute Genome Sequencing Center for Infectious Disease"/>
            <person name="Wu L."/>
            <person name="Ma J."/>
        </authorList>
    </citation>
    <scope>NUCLEOTIDE SEQUENCE [LARGE SCALE GENOMIC DNA]</scope>
    <source>
        <strain evidence="3">XZYJ18</strain>
    </source>
</reference>
<dbReference type="Pfam" id="PF00903">
    <property type="entry name" value="Glyoxalase"/>
    <property type="match status" value="1"/>
</dbReference>
<dbReference type="Proteomes" id="UP001595923">
    <property type="component" value="Unassembled WGS sequence"/>
</dbReference>
<dbReference type="InterPro" id="IPR037523">
    <property type="entry name" value="VOC_core"/>
</dbReference>
<gene>
    <name evidence="2" type="ORF">ACFO4E_10025</name>
</gene>
<proteinExistence type="predicted"/>
<evidence type="ECO:0000313" key="2">
    <source>
        <dbReference type="EMBL" id="MFC4562191.1"/>
    </source>
</evidence>
<dbReference type="InterPro" id="IPR004360">
    <property type="entry name" value="Glyas_Fos-R_dOase_dom"/>
</dbReference>
<protein>
    <submittedName>
        <fullName evidence="2">VOC family protein</fullName>
    </submittedName>
</protein>
<comment type="caution">
    <text evidence="2">The sequence shown here is derived from an EMBL/GenBank/DDBJ whole genome shotgun (WGS) entry which is preliminary data.</text>
</comment>
<organism evidence="2 3">
    <name type="scientific">Nocardiopsis mangrovi</name>
    <dbReference type="NCBI Taxonomy" id="1179818"/>
    <lineage>
        <taxon>Bacteria</taxon>
        <taxon>Bacillati</taxon>
        <taxon>Actinomycetota</taxon>
        <taxon>Actinomycetes</taxon>
        <taxon>Streptosporangiales</taxon>
        <taxon>Nocardiopsidaceae</taxon>
        <taxon>Nocardiopsis</taxon>
    </lineage>
</organism>
<evidence type="ECO:0000259" key="1">
    <source>
        <dbReference type="PROSITE" id="PS51819"/>
    </source>
</evidence>
<dbReference type="PROSITE" id="PS51819">
    <property type="entry name" value="VOC"/>
    <property type="match status" value="1"/>
</dbReference>
<dbReference type="RefSeq" id="WP_378573188.1">
    <property type="nucleotide sequence ID" value="NZ_JBHSFQ010000007.1"/>
</dbReference>